<accession>A0A934TIV9</accession>
<dbReference type="Proteomes" id="UP000706333">
    <property type="component" value="Unassembled WGS sequence"/>
</dbReference>
<name>A0A934TIV9_9RHOB</name>
<evidence type="ECO:0000313" key="2">
    <source>
        <dbReference type="Proteomes" id="UP000706333"/>
    </source>
</evidence>
<comment type="caution">
    <text evidence="1">The sequence shown here is derived from an EMBL/GenBank/DDBJ whole genome shotgun (WGS) entry which is preliminary data.</text>
</comment>
<protein>
    <submittedName>
        <fullName evidence="1">Uncharacterized protein</fullName>
    </submittedName>
</protein>
<organism evidence="1 2">
    <name type="scientific">Rhodobaculum claviforme</name>
    <dbReference type="NCBI Taxonomy" id="1549854"/>
    <lineage>
        <taxon>Bacteria</taxon>
        <taxon>Pseudomonadati</taxon>
        <taxon>Pseudomonadota</taxon>
        <taxon>Alphaproteobacteria</taxon>
        <taxon>Rhodobacterales</taxon>
        <taxon>Paracoccaceae</taxon>
        <taxon>Rhodobaculum</taxon>
    </lineage>
</organism>
<gene>
    <name evidence="1" type="ORF">CCR87_01405</name>
</gene>
<reference evidence="1" key="1">
    <citation type="submission" date="2017-05" db="EMBL/GenBank/DDBJ databases">
        <authorList>
            <person name="Imhoff J.F."/>
            <person name="Rahn T."/>
            <person name="Kuenzel S."/>
            <person name="Neulinger S.C."/>
        </authorList>
    </citation>
    <scope>NUCLEOTIDE SEQUENCE</scope>
    <source>
        <strain evidence="1">LMG 28126</strain>
    </source>
</reference>
<dbReference type="AlphaFoldDB" id="A0A934TIV9"/>
<evidence type="ECO:0000313" key="1">
    <source>
        <dbReference type="EMBL" id="MBK5926022.1"/>
    </source>
</evidence>
<dbReference type="EMBL" id="NHSD01000082">
    <property type="protein sequence ID" value="MBK5926022.1"/>
    <property type="molecule type" value="Genomic_DNA"/>
</dbReference>
<keyword evidence="2" id="KW-1185">Reference proteome</keyword>
<dbReference type="RefSeq" id="WP_242511790.1">
    <property type="nucleotide sequence ID" value="NZ_NHSD01000082.1"/>
</dbReference>
<proteinExistence type="predicted"/>
<reference evidence="1" key="2">
    <citation type="journal article" date="2020" name="Microorganisms">
        <title>Osmotic Adaptation and Compatible Solute Biosynthesis of Phototrophic Bacteria as Revealed from Genome Analyses.</title>
        <authorList>
            <person name="Imhoff J.F."/>
            <person name="Rahn T."/>
            <person name="Kunzel S."/>
            <person name="Keller A."/>
            <person name="Neulinger S.C."/>
        </authorList>
    </citation>
    <scope>NUCLEOTIDE SEQUENCE</scope>
    <source>
        <strain evidence="1">LMG 28126</strain>
    </source>
</reference>
<sequence>MQETAQPEGESPAGYDPVLATIRLLDQTAAALERVMAHVEAGDFGKLDDLLKEQAALRRALTAAITERQHAQKIRHTAATDAGRDTLDLDGARAEVGRRLARLRATEGPDAGVDAAE</sequence>